<reference evidence="2" key="1">
    <citation type="journal article" date="2013" name="Nat. Genet.">
        <title>The draft genomes of soft-shell turtle and green sea turtle yield insights into the development and evolution of the turtle-specific body plan.</title>
        <authorList>
            <person name="Wang Z."/>
            <person name="Pascual-Anaya J."/>
            <person name="Zadissa A."/>
            <person name="Li W."/>
            <person name="Niimura Y."/>
            <person name="Huang Z."/>
            <person name="Li C."/>
            <person name="White S."/>
            <person name="Xiong Z."/>
            <person name="Fang D."/>
            <person name="Wang B."/>
            <person name="Ming Y."/>
            <person name="Chen Y."/>
            <person name="Zheng Y."/>
            <person name="Kuraku S."/>
            <person name="Pignatelli M."/>
            <person name="Herrero J."/>
            <person name="Beal K."/>
            <person name="Nozawa M."/>
            <person name="Li Q."/>
            <person name="Wang J."/>
            <person name="Zhang H."/>
            <person name="Yu L."/>
            <person name="Shigenobu S."/>
            <person name="Wang J."/>
            <person name="Liu J."/>
            <person name="Flicek P."/>
            <person name="Searle S."/>
            <person name="Wang J."/>
            <person name="Kuratani S."/>
            <person name="Yin Y."/>
            <person name="Aken B."/>
            <person name="Zhang G."/>
            <person name="Irie N."/>
        </authorList>
    </citation>
    <scope>NUCLEOTIDE SEQUENCE [LARGE SCALE GENOMIC DNA]</scope>
</reference>
<proteinExistence type="predicted"/>
<keyword evidence="2" id="KW-1185">Reference proteome</keyword>
<dbReference type="AlphaFoldDB" id="M7BMS2"/>
<name>M7BMS2_CHEMY</name>
<sequence>MDTTMLWTDMLPTSNAQRLLGLCFNIKRQINSAFDFIYHVTGQMTWQQQLHQQIQRWQKWEEDEEEEEDTNRLTLEDHFPKQPRTMQYHFWSLNQCGLVGKDHSATLR</sequence>
<protein>
    <submittedName>
        <fullName evidence="1">Uncharacterized protein</fullName>
    </submittedName>
</protein>
<evidence type="ECO:0000313" key="1">
    <source>
        <dbReference type="EMBL" id="EMP37020.1"/>
    </source>
</evidence>
<gene>
    <name evidence="1" type="ORF">UY3_05825</name>
</gene>
<accession>M7BMS2</accession>
<dbReference type="EMBL" id="KB523250">
    <property type="protein sequence ID" value="EMP37020.1"/>
    <property type="molecule type" value="Genomic_DNA"/>
</dbReference>
<dbReference type="Proteomes" id="UP000031443">
    <property type="component" value="Unassembled WGS sequence"/>
</dbReference>
<organism evidence="1 2">
    <name type="scientific">Chelonia mydas</name>
    <name type="common">Green sea-turtle</name>
    <name type="synonym">Chelonia agassizi</name>
    <dbReference type="NCBI Taxonomy" id="8469"/>
    <lineage>
        <taxon>Eukaryota</taxon>
        <taxon>Metazoa</taxon>
        <taxon>Chordata</taxon>
        <taxon>Craniata</taxon>
        <taxon>Vertebrata</taxon>
        <taxon>Euteleostomi</taxon>
        <taxon>Archelosauria</taxon>
        <taxon>Testudinata</taxon>
        <taxon>Testudines</taxon>
        <taxon>Cryptodira</taxon>
        <taxon>Durocryptodira</taxon>
        <taxon>Americhelydia</taxon>
        <taxon>Chelonioidea</taxon>
        <taxon>Cheloniidae</taxon>
        <taxon>Chelonia</taxon>
    </lineage>
</organism>
<evidence type="ECO:0000313" key="2">
    <source>
        <dbReference type="Proteomes" id="UP000031443"/>
    </source>
</evidence>